<dbReference type="OrthoDB" id="4907at2157"/>
<dbReference type="InterPro" id="IPR001509">
    <property type="entry name" value="Epimerase_deHydtase"/>
</dbReference>
<dbReference type="SUPFAM" id="SSF51735">
    <property type="entry name" value="NAD(P)-binding Rossmann-fold domains"/>
    <property type="match status" value="1"/>
</dbReference>
<dbReference type="InterPro" id="IPR036291">
    <property type="entry name" value="NAD(P)-bd_dom_sf"/>
</dbReference>
<dbReference type="AlphaFoldDB" id="A0A1I6M4D6"/>
<proteinExistence type="inferred from homology"/>
<keyword evidence="4" id="KW-1185">Reference proteome</keyword>
<dbReference type="Pfam" id="PF01370">
    <property type="entry name" value="Epimerase"/>
    <property type="match status" value="1"/>
</dbReference>
<feature type="domain" description="NAD-dependent epimerase/dehydratase" evidence="2">
    <location>
        <begin position="11"/>
        <end position="239"/>
    </location>
</feature>
<gene>
    <name evidence="3" type="ORF">SAMN05216559_3766</name>
</gene>
<dbReference type="PANTHER" id="PTHR43000">
    <property type="entry name" value="DTDP-D-GLUCOSE 4,6-DEHYDRATASE-RELATED"/>
    <property type="match status" value="1"/>
</dbReference>
<dbReference type="EMBL" id="FOZK01000004">
    <property type="protein sequence ID" value="SFS10597.1"/>
    <property type="molecule type" value="Genomic_DNA"/>
</dbReference>
<evidence type="ECO:0000313" key="4">
    <source>
        <dbReference type="Proteomes" id="UP000199062"/>
    </source>
</evidence>
<evidence type="ECO:0000313" key="3">
    <source>
        <dbReference type="EMBL" id="SFS10597.1"/>
    </source>
</evidence>
<organism evidence="3 4">
    <name type="scientific">Halomicrobium zhouii</name>
    <dbReference type="NCBI Taxonomy" id="767519"/>
    <lineage>
        <taxon>Archaea</taxon>
        <taxon>Methanobacteriati</taxon>
        <taxon>Methanobacteriota</taxon>
        <taxon>Stenosarchaea group</taxon>
        <taxon>Halobacteria</taxon>
        <taxon>Halobacteriales</taxon>
        <taxon>Haloarculaceae</taxon>
        <taxon>Halomicrobium</taxon>
    </lineage>
</organism>
<evidence type="ECO:0000259" key="2">
    <source>
        <dbReference type="Pfam" id="PF01370"/>
    </source>
</evidence>
<protein>
    <submittedName>
        <fullName evidence="3">UDP-glucose 4-epimerase</fullName>
    </submittedName>
</protein>
<dbReference type="RefSeq" id="WP_089818575.1">
    <property type="nucleotide sequence ID" value="NZ_FOZK01000004.1"/>
</dbReference>
<dbReference type="Proteomes" id="UP000199062">
    <property type="component" value="Unassembled WGS sequence"/>
</dbReference>
<dbReference type="Gene3D" id="3.40.50.720">
    <property type="entry name" value="NAD(P)-binding Rossmann-like Domain"/>
    <property type="match status" value="1"/>
</dbReference>
<dbReference type="PRINTS" id="PR01713">
    <property type="entry name" value="NUCEPIMERASE"/>
</dbReference>
<comment type="similarity">
    <text evidence="1">Belongs to the NAD(P)-dependent epimerase/dehydratase family.</text>
</comment>
<evidence type="ECO:0000256" key="1">
    <source>
        <dbReference type="ARBA" id="ARBA00007637"/>
    </source>
</evidence>
<name>A0A1I6M4D6_9EURY</name>
<accession>A0A1I6M4D6</accession>
<reference evidence="3 4" key="1">
    <citation type="submission" date="2016-10" db="EMBL/GenBank/DDBJ databases">
        <authorList>
            <person name="de Groot N.N."/>
        </authorList>
    </citation>
    <scope>NUCLEOTIDE SEQUENCE [LARGE SCALE GENOMIC DNA]</scope>
    <source>
        <strain evidence="3 4">CGMCC 1.10457</strain>
    </source>
</reference>
<dbReference type="STRING" id="767519.SAMN05216559_3766"/>
<sequence length="304" mass="32163">MTDSDLTGQTVLVTGGAGFVGSHLAESLTDAAEVRVLDDLSNGDAADVPAHARLIEGDVRDRATVREAMDGADVVFHEAAMVSVPASVEAPMDCHGVNGTATLQLLDVARQTDSRVVLASSAAIYGHPESVPVPESAPKRPASPYGVEKLTNDEYARVYAEQYELETVALRYFNIYGPRQTGQYSGVISVFLDQARAGDPITVEGEGDQTRDFVHVDDVVAANRLAATTAEPGSAYNVGTGSSVTVRELAEIVRDVVGADVPIEHVDPRPNDIQRSCADVSKARDELGFEPTVSLRDGLATTIA</sequence>